<dbReference type="InterPro" id="IPR054221">
    <property type="entry name" value="DUF6941"/>
</dbReference>
<proteinExistence type="predicted"/>
<evidence type="ECO:0000313" key="2">
    <source>
        <dbReference type="Proteomes" id="UP000662873"/>
    </source>
</evidence>
<dbReference type="EMBL" id="AP021858">
    <property type="protein sequence ID" value="BBO23006.1"/>
    <property type="molecule type" value="Genomic_DNA"/>
</dbReference>
<protein>
    <submittedName>
        <fullName evidence="1">Uncharacterized protein</fullName>
    </submittedName>
</protein>
<sequence>MRVTLCKLVIDLGTTADGLPILHGLVNRMGRAKYPSPFPRARLAVEIETDIDDGFGGGPLVVQLIDEDGAVLWKEEGEMRLPSPPSPGFRPLMAFDFDGVPEIPQPGSYRFDVLYRDEVIGWERIYFE</sequence>
<dbReference type="KEGG" id="npy:NPRO_06010"/>
<dbReference type="Pfam" id="PF22091">
    <property type="entry name" value="DUF6941"/>
    <property type="match status" value="1"/>
</dbReference>
<dbReference type="AlphaFoldDB" id="A0A809S3B2"/>
<dbReference type="Proteomes" id="UP000662873">
    <property type="component" value="Chromosome"/>
</dbReference>
<gene>
    <name evidence="1" type="ORF">NPRO_06010</name>
</gene>
<accession>A0A809S3B2</accession>
<organism evidence="1 2">
    <name type="scientific">Candidatus Nitrosymbiomonas proteolyticus</name>
    <dbReference type="NCBI Taxonomy" id="2608984"/>
    <lineage>
        <taxon>Bacteria</taxon>
        <taxon>Bacillati</taxon>
        <taxon>Armatimonadota</taxon>
        <taxon>Armatimonadota incertae sedis</taxon>
        <taxon>Candidatus Nitrosymbiomonas</taxon>
    </lineage>
</organism>
<evidence type="ECO:0000313" key="1">
    <source>
        <dbReference type="EMBL" id="BBO23006.1"/>
    </source>
</evidence>
<reference evidence="1" key="1">
    <citation type="journal article" name="DNA Res.">
        <title>The physiological potential of anammox bacteria as revealed by their core genome structure.</title>
        <authorList>
            <person name="Okubo T."/>
            <person name="Toyoda A."/>
            <person name="Fukuhara K."/>
            <person name="Uchiyama I."/>
            <person name="Harigaya Y."/>
            <person name="Kuroiwa M."/>
            <person name="Suzuki T."/>
            <person name="Murakami Y."/>
            <person name="Suwa Y."/>
            <person name="Takami H."/>
        </authorList>
    </citation>
    <scope>NUCLEOTIDE SEQUENCE</scope>
    <source>
        <strain evidence="1">317325-2</strain>
    </source>
</reference>
<name>A0A809S3B2_9BACT</name>